<comment type="function">
    <text evidence="4">This protein is involved in the repair of mismatches in DNA. It is required for dam-dependent methyl-directed DNA mismatch repair. May act as a 'molecular matchmaker', a protein that promotes the formation of a stable complex between two or more DNA-binding proteins in an ATP-dependent manner without itself being part of a final effector complex.</text>
</comment>
<dbReference type="Pfam" id="PF13589">
    <property type="entry name" value="HATPase_c_3"/>
    <property type="match status" value="1"/>
</dbReference>
<dbReference type="InterPro" id="IPR042121">
    <property type="entry name" value="MutL_C_regsub"/>
</dbReference>
<dbReference type="GO" id="GO:0005524">
    <property type="term" value="F:ATP binding"/>
    <property type="evidence" value="ECO:0007669"/>
    <property type="project" value="InterPro"/>
</dbReference>
<keyword evidence="9" id="KW-1185">Reference proteome</keyword>
<evidence type="ECO:0000313" key="8">
    <source>
        <dbReference type="EMBL" id="SJZ60341.1"/>
    </source>
</evidence>
<dbReference type="SMART" id="SM01340">
    <property type="entry name" value="DNA_mis_repair"/>
    <property type="match status" value="1"/>
</dbReference>
<dbReference type="Pfam" id="PF08676">
    <property type="entry name" value="MutL_C"/>
    <property type="match status" value="1"/>
</dbReference>
<evidence type="ECO:0000256" key="5">
    <source>
        <dbReference type="SAM" id="MobiDB-lite"/>
    </source>
</evidence>
<organism evidence="8 9">
    <name type="scientific">Selenihalanaerobacter shriftii</name>
    <dbReference type="NCBI Taxonomy" id="142842"/>
    <lineage>
        <taxon>Bacteria</taxon>
        <taxon>Bacillati</taxon>
        <taxon>Bacillota</taxon>
        <taxon>Clostridia</taxon>
        <taxon>Halanaerobiales</taxon>
        <taxon>Halobacteroidaceae</taxon>
        <taxon>Selenihalanaerobacter</taxon>
    </lineage>
</organism>
<feature type="compositionally biased region" description="Polar residues" evidence="5">
    <location>
        <begin position="340"/>
        <end position="350"/>
    </location>
</feature>
<feature type="compositionally biased region" description="Basic and acidic residues" evidence="5">
    <location>
        <begin position="378"/>
        <end position="387"/>
    </location>
</feature>
<dbReference type="SUPFAM" id="SSF54211">
    <property type="entry name" value="Ribosomal protein S5 domain 2-like"/>
    <property type="match status" value="1"/>
</dbReference>
<dbReference type="CDD" id="cd16926">
    <property type="entry name" value="HATPase_MutL-MLH-PMS-like"/>
    <property type="match status" value="1"/>
</dbReference>
<dbReference type="GO" id="GO:0030983">
    <property type="term" value="F:mismatched DNA binding"/>
    <property type="evidence" value="ECO:0007669"/>
    <property type="project" value="InterPro"/>
</dbReference>
<dbReference type="CDD" id="cd00782">
    <property type="entry name" value="MutL_Trans"/>
    <property type="match status" value="1"/>
</dbReference>
<dbReference type="SUPFAM" id="SSF55874">
    <property type="entry name" value="ATPase domain of HSP90 chaperone/DNA topoisomerase II/histidine kinase"/>
    <property type="match status" value="1"/>
</dbReference>
<dbReference type="GO" id="GO:0032300">
    <property type="term" value="C:mismatch repair complex"/>
    <property type="evidence" value="ECO:0007669"/>
    <property type="project" value="InterPro"/>
</dbReference>
<dbReference type="PANTHER" id="PTHR10073">
    <property type="entry name" value="DNA MISMATCH REPAIR PROTEIN MLH, PMS, MUTL"/>
    <property type="match status" value="1"/>
</dbReference>
<dbReference type="STRING" id="142842.SAMN02745118_01326"/>
<dbReference type="Gene3D" id="3.30.1540.20">
    <property type="entry name" value="MutL, C-terminal domain, dimerisation subdomain"/>
    <property type="match status" value="1"/>
</dbReference>
<dbReference type="PANTHER" id="PTHR10073:SF12">
    <property type="entry name" value="DNA MISMATCH REPAIR PROTEIN MLH1"/>
    <property type="match status" value="1"/>
</dbReference>
<dbReference type="InterPro" id="IPR013507">
    <property type="entry name" value="DNA_mismatch_S5_2-like"/>
</dbReference>
<dbReference type="InterPro" id="IPR042120">
    <property type="entry name" value="MutL_C_dimsub"/>
</dbReference>
<dbReference type="SUPFAM" id="SSF118116">
    <property type="entry name" value="DNA mismatch repair protein MutL"/>
    <property type="match status" value="1"/>
</dbReference>
<evidence type="ECO:0000256" key="2">
    <source>
        <dbReference type="ARBA" id="ARBA00022763"/>
    </source>
</evidence>
<dbReference type="InterPro" id="IPR014762">
    <property type="entry name" value="DNA_mismatch_repair_CS"/>
</dbReference>
<dbReference type="PROSITE" id="PS00058">
    <property type="entry name" value="DNA_MISMATCH_REPAIR_1"/>
    <property type="match status" value="1"/>
</dbReference>
<dbReference type="Pfam" id="PF01119">
    <property type="entry name" value="DNA_mis_repair"/>
    <property type="match status" value="1"/>
</dbReference>
<dbReference type="InterPro" id="IPR014721">
    <property type="entry name" value="Ribsml_uS5_D2-typ_fold_subgr"/>
</dbReference>
<dbReference type="InterPro" id="IPR020568">
    <property type="entry name" value="Ribosomal_Su5_D2-typ_SF"/>
</dbReference>
<feature type="domain" description="DNA mismatch repair protein S5" evidence="7">
    <location>
        <begin position="210"/>
        <end position="328"/>
    </location>
</feature>
<dbReference type="Gene3D" id="3.30.230.10">
    <property type="match status" value="1"/>
</dbReference>
<dbReference type="InterPro" id="IPR014790">
    <property type="entry name" value="MutL_C"/>
</dbReference>
<dbReference type="InterPro" id="IPR002099">
    <property type="entry name" value="MutL/Mlh/PMS"/>
</dbReference>
<dbReference type="NCBIfam" id="TIGR00585">
    <property type="entry name" value="mutl"/>
    <property type="match status" value="1"/>
</dbReference>
<evidence type="ECO:0000256" key="4">
    <source>
        <dbReference type="HAMAP-Rule" id="MF_00149"/>
    </source>
</evidence>
<protein>
    <recommendedName>
        <fullName evidence="4">DNA mismatch repair protein MutL</fullName>
    </recommendedName>
</protein>
<evidence type="ECO:0000259" key="7">
    <source>
        <dbReference type="SMART" id="SM01340"/>
    </source>
</evidence>
<gene>
    <name evidence="4" type="primary">mutL</name>
    <name evidence="8" type="ORF">SAMN02745118_01326</name>
</gene>
<evidence type="ECO:0000256" key="3">
    <source>
        <dbReference type="ARBA" id="ARBA00023204"/>
    </source>
</evidence>
<dbReference type="InterPro" id="IPR038973">
    <property type="entry name" value="MutL/Mlh/Pms-like"/>
</dbReference>
<dbReference type="EMBL" id="FUWM01000009">
    <property type="protein sequence ID" value="SJZ60341.1"/>
    <property type="molecule type" value="Genomic_DNA"/>
</dbReference>
<dbReference type="InterPro" id="IPR020667">
    <property type="entry name" value="DNA_mismatch_repair_MutL"/>
</dbReference>
<keyword evidence="2 4" id="KW-0227">DNA damage</keyword>
<accession>A0A1T4M0B2</accession>
<feature type="region of interest" description="Disordered" evidence="5">
    <location>
        <begin position="340"/>
        <end position="423"/>
    </location>
</feature>
<keyword evidence="3 4" id="KW-0234">DNA repair</keyword>
<feature type="compositionally biased region" description="Basic and acidic residues" evidence="5">
    <location>
        <begin position="412"/>
        <end position="423"/>
    </location>
</feature>
<proteinExistence type="inferred from homology"/>
<dbReference type="RefSeq" id="WP_078809809.1">
    <property type="nucleotide sequence ID" value="NZ_FUWM01000009.1"/>
</dbReference>
<evidence type="ECO:0000256" key="1">
    <source>
        <dbReference type="ARBA" id="ARBA00006082"/>
    </source>
</evidence>
<dbReference type="FunFam" id="3.30.565.10:FF:000003">
    <property type="entry name" value="DNA mismatch repair endonuclease MutL"/>
    <property type="match status" value="1"/>
</dbReference>
<dbReference type="SMART" id="SM00853">
    <property type="entry name" value="MutL_C"/>
    <property type="match status" value="1"/>
</dbReference>
<dbReference type="InterPro" id="IPR036890">
    <property type="entry name" value="HATPase_C_sf"/>
</dbReference>
<dbReference type="GO" id="GO:0140664">
    <property type="term" value="F:ATP-dependent DNA damage sensor activity"/>
    <property type="evidence" value="ECO:0007669"/>
    <property type="project" value="InterPro"/>
</dbReference>
<dbReference type="InterPro" id="IPR037198">
    <property type="entry name" value="MutL_C_sf"/>
</dbReference>
<dbReference type="AlphaFoldDB" id="A0A1T4M0B2"/>
<dbReference type="GO" id="GO:0006298">
    <property type="term" value="P:mismatch repair"/>
    <property type="evidence" value="ECO:0007669"/>
    <property type="project" value="UniProtKB-UniRule"/>
</dbReference>
<name>A0A1T4M0B2_9FIRM</name>
<evidence type="ECO:0000313" key="9">
    <source>
        <dbReference type="Proteomes" id="UP000190625"/>
    </source>
</evidence>
<feature type="domain" description="MutL C-terminal dimerisation" evidence="6">
    <location>
        <begin position="456"/>
        <end position="599"/>
    </location>
</feature>
<dbReference type="Gene3D" id="3.30.565.10">
    <property type="entry name" value="Histidine kinase-like ATPase, C-terminal domain"/>
    <property type="match status" value="1"/>
</dbReference>
<dbReference type="Proteomes" id="UP000190625">
    <property type="component" value="Unassembled WGS sequence"/>
</dbReference>
<reference evidence="9" key="1">
    <citation type="submission" date="2017-02" db="EMBL/GenBank/DDBJ databases">
        <authorList>
            <person name="Varghese N."/>
            <person name="Submissions S."/>
        </authorList>
    </citation>
    <scope>NUCLEOTIDE SEQUENCE [LARGE SCALE GENOMIC DNA]</scope>
    <source>
        <strain evidence="9">ATCC BAA-73</strain>
    </source>
</reference>
<comment type="similarity">
    <text evidence="1 4">Belongs to the DNA mismatch repair MutL/HexB family.</text>
</comment>
<dbReference type="Gene3D" id="3.30.1370.100">
    <property type="entry name" value="MutL, C-terminal domain, regulatory subdomain"/>
    <property type="match status" value="1"/>
</dbReference>
<evidence type="ECO:0000259" key="6">
    <source>
        <dbReference type="SMART" id="SM00853"/>
    </source>
</evidence>
<dbReference type="OrthoDB" id="9763467at2"/>
<sequence length="642" mass="73036">MANQIKLLSEEVINKIAAGEVINRPSAVVKELVENSIDAESDKIEIRVKNGGKDLIQIIDNGQGMSKEDAKLALQRHATSKIKEANDLFSIRSLGFRGEALPSIAAISRMEIKTRTEDKLGGTLLKIVGGKLQKAKDVGCPVGTNIVVRDLFFNTPVRYKYLKTTSTEMSKISDIINRLALAYPEISFKLSHNQRKLLESPGNGNRLDGILSIYSKEVAKNMIKVEHEDKYMKVNGYVAKPNINRASRKHQSFFINRRYIKSRILSEAVSEAYHTLLGKNRYPIVILTIKLNPILVDVNVHPTKMEVNFSREKEIFTVVRDGVKKALDKSDLSPEVKLTTQRKFTSANQSKNKDSESIEQPELELTERLSSKNKKKNTNQDKKENKAEQNQNINQKKHDKVSNINNKSHSKINNDKDDKEEIDSKKIKKEYKDSNSHIKELESDYESNKTLTTLFPLGQIDNTYIVAQGKDGCYIIDQHAAHERILYNQLFNKFESTKIQSQPLLIPIKLELTRPEVEIIKENIDHLENLGFEIEPFGGKTYLIRAVPQLLHKLDTKEVCLDIVDNLLDKDKIQKPTKLIEDLIIFISCRSAIKSGDKLVSGEMERLLQDLEQSDNKYTCPHGRPTIIHLSQSELAKKFERN</sequence>
<dbReference type="GO" id="GO:0016887">
    <property type="term" value="F:ATP hydrolysis activity"/>
    <property type="evidence" value="ECO:0007669"/>
    <property type="project" value="InterPro"/>
</dbReference>
<dbReference type="HAMAP" id="MF_00149">
    <property type="entry name" value="DNA_mis_repair"/>
    <property type="match status" value="1"/>
</dbReference>